<feature type="transmembrane region" description="Helical" evidence="1">
    <location>
        <begin position="59"/>
        <end position="81"/>
    </location>
</feature>
<keyword evidence="1" id="KW-0812">Transmembrane</keyword>
<reference evidence="2 3" key="1">
    <citation type="submission" date="2021-01" db="EMBL/GenBank/DDBJ databases">
        <title>Belnapia mucosa sp. nov. and Belnapia arida sp. nov., isolated from the Tabernas Desert (Almeria, Spain).</title>
        <authorList>
            <person name="Molina-Menor E."/>
            <person name="Vidal-Verdu A."/>
            <person name="Calonge A."/>
            <person name="Satari L."/>
            <person name="Pereto Magraner J."/>
            <person name="Porcar Miralles M."/>
        </authorList>
    </citation>
    <scope>NUCLEOTIDE SEQUENCE [LARGE SCALE GENOMIC DNA]</scope>
    <source>
        <strain evidence="2 3">T6</strain>
    </source>
</reference>
<comment type="caution">
    <text evidence="2">The sequence shown here is derived from an EMBL/GenBank/DDBJ whole genome shotgun (WGS) entry which is preliminary data.</text>
</comment>
<dbReference type="Proteomes" id="UP000606490">
    <property type="component" value="Unassembled WGS sequence"/>
</dbReference>
<keyword evidence="1" id="KW-0472">Membrane</keyword>
<dbReference type="RefSeq" id="WP_202824258.1">
    <property type="nucleotide sequence ID" value="NZ_JAEUXJ010000001.1"/>
</dbReference>
<protein>
    <submittedName>
        <fullName evidence="2">Uncharacterized protein</fullName>
    </submittedName>
</protein>
<name>A0ABS1UYT8_9PROT</name>
<sequence>MVDHTGLLVREYEAINAHLRSNIGQFVNWFSFFLTASFVALAAFLAVGDRWPEVRLMRLRYVVPGVFLFLHMLAFVGILIFRRYIAAASRRVEEIIAEAGEMGRSPIPVGFCKWMTNLMAAGFWSPISRGSWPCSSSGLPRLPQAAAALRGAAAEVREVGVEGNSLRHQTDTQRHPPAEAGAGCIRCWLASARVVSPRGAPFGISSATTLTSVDDRNSRHNRIVVERCLKRDVADSAREVRKHQDVTSVLIRTEAICRWNYLRGHSRV</sequence>
<evidence type="ECO:0000313" key="3">
    <source>
        <dbReference type="Proteomes" id="UP000606490"/>
    </source>
</evidence>
<dbReference type="EMBL" id="JAEUXJ010000001">
    <property type="protein sequence ID" value="MBL6454565.1"/>
    <property type="molecule type" value="Genomic_DNA"/>
</dbReference>
<accession>A0ABS1UYT8</accession>
<organism evidence="2 3">
    <name type="scientific">Belnapia mucosa</name>
    <dbReference type="NCBI Taxonomy" id="2804532"/>
    <lineage>
        <taxon>Bacteria</taxon>
        <taxon>Pseudomonadati</taxon>
        <taxon>Pseudomonadota</taxon>
        <taxon>Alphaproteobacteria</taxon>
        <taxon>Acetobacterales</taxon>
        <taxon>Roseomonadaceae</taxon>
        <taxon>Belnapia</taxon>
    </lineage>
</organism>
<evidence type="ECO:0000256" key="1">
    <source>
        <dbReference type="SAM" id="Phobius"/>
    </source>
</evidence>
<proteinExistence type="predicted"/>
<feature type="transmembrane region" description="Helical" evidence="1">
    <location>
        <begin position="26"/>
        <end position="47"/>
    </location>
</feature>
<keyword evidence="3" id="KW-1185">Reference proteome</keyword>
<evidence type="ECO:0000313" key="2">
    <source>
        <dbReference type="EMBL" id="MBL6454565.1"/>
    </source>
</evidence>
<keyword evidence="1" id="KW-1133">Transmembrane helix</keyword>
<gene>
    <name evidence="2" type="ORF">JMJ55_04460</name>
</gene>